<name>A0A6A0H1H3_HYAAZ</name>
<dbReference type="Proteomes" id="UP000711488">
    <property type="component" value="Unassembled WGS sequence"/>
</dbReference>
<reference evidence="3" key="3">
    <citation type="submission" date="2019-06" db="EMBL/GenBank/DDBJ databases">
        <authorList>
            <person name="Poynton C."/>
            <person name="Hasenbein S."/>
            <person name="Benoit J.B."/>
            <person name="Sepulveda M.S."/>
            <person name="Poelchau M.F."/>
            <person name="Murali S.C."/>
            <person name="Chen S."/>
            <person name="Glastad K.M."/>
            <person name="Werren J.H."/>
            <person name="Vineis J.H."/>
            <person name="Bowen J.L."/>
            <person name="Friedrich M."/>
            <person name="Jones J."/>
            <person name="Robertson H.M."/>
            <person name="Feyereisen R."/>
            <person name="Mechler-Hickson A."/>
            <person name="Mathers N."/>
            <person name="Lee C.E."/>
            <person name="Colbourne J.K."/>
            <person name="Biales A."/>
            <person name="Johnston J.S."/>
            <person name="Wellborn G.A."/>
            <person name="Rosendale A.J."/>
            <person name="Cridge A.G."/>
            <person name="Munoz-Torres M.C."/>
            <person name="Bain P.A."/>
            <person name="Manny A.R."/>
            <person name="Major K.M."/>
            <person name="Lambert F.N."/>
            <person name="Vulpe C.D."/>
            <person name="Tuck P."/>
            <person name="Blalock B.J."/>
            <person name="Lin Y.-Y."/>
            <person name="Smith M.E."/>
            <person name="Ochoa-Acuna H."/>
            <person name="Chen M.-J.M."/>
            <person name="Childers C.P."/>
            <person name="Qu J."/>
            <person name="Dugan S."/>
            <person name="Lee S.L."/>
            <person name="Chao H."/>
            <person name="Dinh H."/>
            <person name="Han Y."/>
            <person name="Doddapaneni H."/>
            <person name="Worley K.C."/>
            <person name="Muzny D.M."/>
            <person name="Gibbs R.A."/>
            <person name="Richards S."/>
        </authorList>
    </citation>
    <scope>NUCLEOTIDE SEQUENCE</scope>
    <source>
        <strain evidence="3">HAZT.00-mixed</strain>
        <tissue evidence="3">Whole organism</tissue>
    </source>
</reference>
<organism evidence="3">
    <name type="scientific">Hyalella azteca</name>
    <name type="common">Amphipod</name>
    <dbReference type="NCBI Taxonomy" id="294128"/>
    <lineage>
        <taxon>Eukaryota</taxon>
        <taxon>Metazoa</taxon>
        <taxon>Ecdysozoa</taxon>
        <taxon>Arthropoda</taxon>
        <taxon>Crustacea</taxon>
        <taxon>Multicrustacea</taxon>
        <taxon>Malacostraca</taxon>
        <taxon>Eumalacostraca</taxon>
        <taxon>Peracarida</taxon>
        <taxon>Amphipoda</taxon>
        <taxon>Senticaudata</taxon>
        <taxon>Talitrida</taxon>
        <taxon>Talitroidea</taxon>
        <taxon>Hyalellidae</taxon>
        <taxon>Hyalella</taxon>
    </lineage>
</organism>
<keyword evidence="2" id="KW-0040">ANK repeat</keyword>
<dbReference type="SUPFAM" id="SSF48403">
    <property type="entry name" value="Ankyrin repeat"/>
    <property type="match status" value="1"/>
</dbReference>
<proteinExistence type="predicted"/>
<dbReference type="InterPro" id="IPR033635">
    <property type="entry name" value="ANKS1/Caskin"/>
</dbReference>
<dbReference type="EMBL" id="JQDR03009393">
    <property type="protein sequence ID" value="KAA0195731.1"/>
    <property type="molecule type" value="Genomic_DNA"/>
</dbReference>
<dbReference type="PANTHER" id="PTHR24174">
    <property type="entry name" value="ANKYRIN REPEAT AND STERILE ALPHA MOTIF DOMAIN-CONTAINING PROTEIN 1"/>
    <property type="match status" value="1"/>
</dbReference>
<accession>A0A6A0H1H3</accession>
<keyword evidence="1" id="KW-0677">Repeat</keyword>
<comment type="caution">
    <text evidence="3">The sequence shown here is derived from an EMBL/GenBank/DDBJ whole genome shotgun (WGS) entry which is preliminary data.</text>
</comment>
<dbReference type="Gene3D" id="1.25.40.20">
    <property type="entry name" value="Ankyrin repeat-containing domain"/>
    <property type="match status" value="1"/>
</dbReference>
<dbReference type="InterPro" id="IPR002110">
    <property type="entry name" value="Ankyrin_rpt"/>
</dbReference>
<dbReference type="GO" id="GO:0005829">
    <property type="term" value="C:cytosol"/>
    <property type="evidence" value="ECO:0007669"/>
    <property type="project" value="TreeGrafter"/>
</dbReference>
<reference evidence="3" key="2">
    <citation type="journal article" date="2018" name="Environ. Sci. Technol.">
        <title>The Toxicogenome of Hyalella azteca: A Model for Sediment Ecotoxicology and Evolutionary Toxicology.</title>
        <authorList>
            <person name="Poynton H.C."/>
            <person name="Hasenbein S."/>
            <person name="Benoit J.B."/>
            <person name="Sepulveda M.S."/>
            <person name="Poelchau M.F."/>
            <person name="Hughes D.S.T."/>
            <person name="Murali S.C."/>
            <person name="Chen S."/>
            <person name="Glastad K.M."/>
            <person name="Goodisman M.A.D."/>
            <person name="Werren J.H."/>
            <person name="Vineis J.H."/>
            <person name="Bowen J.L."/>
            <person name="Friedrich M."/>
            <person name="Jones J."/>
            <person name="Robertson H.M."/>
            <person name="Feyereisen R."/>
            <person name="Mechler-Hickson A."/>
            <person name="Mathers N."/>
            <person name="Lee C.E."/>
            <person name="Colbourne J.K."/>
            <person name="Biales A."/>
            <person name="Johnston J.S."/>
            <person name="Wellborn G.A."/>
            <person name="Rosendale A.J."/>
            <person name="Cridge A.G."/>
            <person name="Munoz-Torres M.C."/>
            <person name="Bain P.A."/>
            <person name="Manny A.R."/>
            <person name="Major K.M."/>
            <person name="Lambert F.N."/>
            <person name="Vulpe C.D."/>
            <person name="Tuck P."/>
            <person name="Blalock B.J."/>
            <person name="Lin Y.Y."/>
            <person name="Smith M.E."/>
            <person name="Ochoa-Acuna H."/>
            <person name="Chen M.M."/>
            <person name="Childers C.P."/>
            <person name="Qu J."/>
            <person name="Dugan S."/>
            <person name="Lee S.L."/>
            <person name="Chao H."/>
            <person name="Dinh H."/>
            <person name="Han Y."/>
            <person name="Doddapaneni H."/>
            <person name="Worley K.C."/>
            <person name="Muzny D.M."/>
            <person name="Gibbs R.A."/>
            <person name="Richards S."/>
        </authorList>
    </citation>
    <scope>NUCLEOTIDE SEQUENCE</scope>
    <source>
        <strain evidence="3">HAZT.00-mixed</strain>
        <tissue evidence="3">Whole organism</tissue>
    </source>
</reference>
<dbReference type="InterPro" id="IPR036770">
    <property type="entry name" value="Ankyrin_rpt-contain_sf"/>
</dbReference>
<dbReference type="Pfam" id="PF00023">
    <property type="entry name" value="Ank"/>
    <property type="match status" value="1"/>
</dbReference>
<dbReference type="AlphaFoldDB" id="A0A6A0H1H3"/>
<evidence type="ECO:0000256" key="2">
    <source>
        <dbReference type="ARBA" id="ARBA00023043"/>
    </source>
</evidence>
<sequence>MLNCLQFYLIIRNACGRLPRTEAETPLDLAAQYGRLETAEQLIRRHPDLLRPYTPNAATAAVFPHTPLHRASRNGHM</sequence>
<reference evidence="3" key="1">
    <citation type="submission" date="2014-08" db="EMBL/GenBank/DDBJ databases">
        <authorList>
            <person name="Murali S."/>
            <person name="Richards S."/>
            <person name="Bandaranaike D."/>
            <person name="Bellair M."/>
            <person name="Blankenburg K."/>
            <person name="Chao H."/>
            <person name="Dinh H."/>
            <person name="Doddapaneni H."/>
            <person name="Dugan-Rocha S."/>
            <person name="Elkadiri S."/>
            <person name="Gnanaolivu R."/>
            <person name="Hughes D."/>
            <person name="Lee S."/>
            <person name="Li M."/>
            <person name="Ming W."/>
            <person name="Munidasa M."/>
            <person name="Muniz J."/>
            <person name="Nguyen L."/>
            <person name="Osuji N."/>
            <person name="Pu L.-L."/>
            <person name="Puazo M."/>
            <person name="Skinner E."/>
            <person name="Qu C."/>
            <person name="Quiroz J."/>
            <person name="Raj R."/>
            <person name="Weissenberger G."/>
            <person name="Xin Y."/>
            <person name="Zou X."/>
            <person name="Han Y."/>
            <person name="Worley K."/>
            <person name="Muzny D."/>
            <person name="Gibbs R."/>
        </authorList>
    </citation>
    <scope>NUCLEOTIDE SEQUENCE</scope>
    <source>
        <strain evidence="3">HAZT.00-mixed</strain>
        <tissue evidence="3">Whole organism</tissue>
    </source>
</reference>
<evidence type="ECO:0000256" key="1">
    <source>
        <dbReference type="ARBA" id="ARBA00022737"/>
    </source>
</evidence>
<protein>
    <submittedName>
        <fullName evidence="3">Uncharacterized protein</fullName>
    </submittedName>
</protein>
<evidence type="ECO:0000313" key="3">
    <source>
        <dbReference type="EMBL" id="KAA0195731.1"/>
    </source>
</evidence>
<dbReference type="PANTHER" id="PTHR24174:SF1">
    <property type="entry name" value="IP14385P"/>
    <property type="match status" value="1"/>
</dbReference>
<gene>
    <name evidence="3" type="ORF">HAZT_HAZT002514</name>
</gene>